<dbReference type="InterPro" id="IPR051785">
    <property type="entry name" value="MMCE/EMCE_epimerase"/>
</dbReference>
<name>A0A7C5JX79_THELI</name>
<organism evidence="3">
    <name type="scientific">Thermococcus litoralis</name>
    <dbReference type="NCBI Taxonomy" id="2265"/>
    <lineage>
        <taxon>Archaea</taxon>
        <taxon>Methanobacteriati</taxon>
        <taxon>Methanobacteriota</taxon>
        <taxon>Thermococci</taxon>
        <taxon>Thermococcales</taxon>
        <taxon>Thermococcaceae</taxon>
        <taxon>Thermococcus</taxon>
    </lineage>
</organism>
<feature type="domain" description="VOC" evidence="2">
    <location>
        <begin position="9"/>
        <end position="159"/>
    </location>
</feature>
<proteinExistence type="predicted"/>
<dbReference type="GO" id="GO:0046491">
    <property type="term" value="P:L-methylmalonyl-CoA metabolic process"/>
    <property type="evidence" value="ECO:0007669"/>
    <property type="project" value="TreeGrafter"/>
</dbReference>
<protein>
    <submittedName>
        <fullName evidence="3">Glyoxalase</fullName>
    </submittedName>
</protein>
<dbReference type="PANTHER" id="PTHR43048:SF3">
    <property type="entry name" value="METHYLMALONYL-COA EPIMERASE, MITOCHONDRIAL"/>
    <property type="match status" value="1"/>
</dbReference>
<dbReference type="InterPro" id="IPR037523">
    <property type="entry name" value="VOC_core"/>
</dbReference>
<accession>A0A7C5JX79</accession>
<dbReference type="PROSITE" id="PS51819">
    <property type="entry name" value="VOC"/>
    <property type="match status" value="1"/>
</dbReference>
<keyword evidence="1" id="KW-0479">Metal-binding</keyword>
<dbReference type="GO" id="GO:0046872">
    <property type="term" value="F:metal ion binding"/>
    <property type="evidence" value="ECO:0007669"/>
    <property type="project" value="UniProtKB-KW"/>
</dbReference>
<dbReference type="Pfam" id="PF13669">
    <property type="entry name" value="Glyoxalase_4"/>
    <property type="match status" value="1"/>
</dbReference>
<evidence type="ECO:0000259" key="2">
    <source>
        <dbReference type="PROSITE" id="PS51819"/>
    </source>
</evidence>
<dbReference type="AlphaFoldDB" id="A0A7C5JX79"/>
<dbReference type="PANTHER" id="PTHR43048">
    <property type="entry name" value="METHYLMALONYL-COA EPIMERASE"/>
    <property type="match status" value="1"/>
</dbReference>
<comment type="caution">
    <text evidence="3">The sequence shown here is derived from an EMBL/GenBank/DDBJ whole genome shotgun (WGS) entry which is preliminary data.</text>
</comment>
<dbReference type="Proteomes" id="UP000886217">
    <property type="component" value="Unassembled WGS sequence"/>
</dbReference>
<dbReference type="SUPFAM" id="SSF54593">
    <property type="entry name" value="Glyoxalase/Bleomycin resistance protein/Dihydroxybiphenyl dioxygenase"/>
    <property type="match status" value="1"/>
</dbReference>
<dbReference type="InterPro" id="IPR029068">
    <property type="entry name" value="Glyas_Bleomycin-R_OHBP_Dase"/>
</dbReference>
<dbReference type="EMBL" id="DRTU01000088">
    <property type="protein sequence ID" value="HHI00238.1"/>
    <property type="molecule type" value="Genomic_DNA"/>
</dbReference>
<dbReference type="GO" id="GO:0004493">
    <property type="term" value="F:methylmalonyl-CoA epimerase activity"/>
    <property type="evidence" value="ECO:0007669"/>
    <property type="project" value="TreeGrafter"/>
</dbReference>
<dbReference type="Gene3D" id="3.10.180.10">
    <property type="entry name" value="2,3-Dihydroxybiphenyl 1,2-Dioxygenase, domain 1"/>
    <property type="match status" value="1"/>
</dbReference>
<reference evidence="3" key="1">
    <citation type="journal article" date="2020" name="mSystems">
        <title>Genome- and Community-Level Interaction Insights into Carbon Utilization and Element Cycling Functions of Hydrothermarchaeota in Hydrothermal Sediment.</title>
        <authorList>
            <person name="Zhou Z."/>
            <person name="Liu Y."/>
            <person name="Xu W."/>
            <person name="Pan J."/>
            <person name="Luo Z.H."/>
            <person name="Li M."/>
        </authorList>
    </citation>
    <scope>NUCLEOTIDE SEQUENCE [LARGE SCALE GENOMIC DNA]</scope>
    <source>
        <strain evidence="3">HyVt-93</strain>
    </source>
</reference>
<gene>
    <name evidence="3" type="ORF">ENL40_01985</name>
</gene>
<evidence type="ECO:0000313" key="3">
    <source>
        <dbReference type="EMBL" id="HHI00238.1"/>
    </source>
</evidence>
<evidence type="ECO:0000256" key="1">
    <source>
        <dbReference type="ARBA" id="ARBA00022723"/>
    </source>
</evidence>
<sequence length="171" mass="20150">MEKKPIFTDVLQVAVVVKNLDEAVKTYYDEYGIGPWAIYEFNPETVKDMIIRDKREDYAMRLALCNIGNVQWELIEPKDDKSIYAEFLREHGEGLHHVAFAVEDYDKAMEFFRSKGHKILQGGTWCDFVYTYLTTEKDLKFIAEIYKPPEEFKWPKPDAVYPPEAKIPWIE</sequence>